<dbReference type="Gene3D" id="3.40.50.2000">
    <property type="entry name" value="Glycogen Phosphorylase B"/>
    <property type="match status" value="2"/>
</dbReference>
<dbReference type="CDD" id="cd03784">
    <property type="entry name" value="GT1_Gtf-like"/>
    <property type="match status" value="1"/>
</dbReference>
<proteinExistence type="inferred from homology"/>
<dbReference type="FunFam" id="3.40.50.2000:FF:000051">
    <property type="entry name" value="Glycosyltransferase"/>
    <property type="match status" value="1"/>
</dbReference>
<dbReference type="PANTHER" id="PTHR48046:SF1">
    <property type="entry name" value="GLYCOSYLTRANSFERASE-RELATED"/>
    <property type="match status" value="1"/>
</dbReference>
<sequence length="688" mass="73263">MNPVLRSVASRVRRPAVAPVRCVSSEARTAQPPRCDFDADKVRDIVREELAASSINPFALGVVIGVAFNCCVFAAARLAKAIDTVDFLLLRRRRPSSPSPASPSTVFSSSVHRHASSLLHHLSSSGYRFSSPLAATPTKVFSSVAGALLPFPSSPSTVFSALREPRALPAIITPMESSSTSSGAATSPRPHVVLLTSPGIGHLIPLAELARRLVAHHGLAATVVTFTDPGAHSGILSSLRAADVAVVSLDDLPAEIKPDFSDQIRRSIPHLRALLHSITVSSGAPLAALIMDFFCYKALPLAAAELGVPGYIFCPTNVAFLALLRCHMALNDGSAAAGGEYRDLPDPLQLSDHLSLRRADMPAWFQDCTKPDFELLIDMGHHYRAAAGFLVNSFNEMENASAEEEEIKPAAEQDDVLPPAYMVGPLVRIGGSDEDGGAAAAACLEWLDHQPECSVVYVSFGSGGLLSVEQMAELAAGLEGSGHRFLWVVRMPSLQGPDGMEMESNNGHDKQDDPFSWLPDGFMARTSGRGLVVAAWAPQVRVLSHPATAAFVSHCGWNSAQESMAAGVPMIAWPMYAEQRMNAVILSDTVGVALRLRERPVDGLVPREEIAAAVRELMEEEKKGRAMRGRARDVQEAAAEAGATRRRVEGHGAWQAEALDNLHGVGARGVVAGRWRAGGSARQGGDAT</sequence>
<comment type="caution">
    <text evidence="4">The sequence shown here is derived from an EMBL/GenBank/DDBJ whole genome shotgun (WGS) entry which is preliminary data.</text>
</comment>
<organism evidence="4 5">
    <name type="scientific">Digitaria exilis</name>
    <dbReference type="NCBI Taxonomy" id="1010633"/>
    <lineage>
        <taxon>Eukaryota</taxon>
        <taxon>Viridiplantae</taxon>
        <taxon>Streptophyta</taxon>
        <taxon>Embryophyta</taxon>
        <taxon>Tracheophyta</taxon>
        <taxon>Spermatophyta</taxon>
        <taxon>Magnoliopsida</taxon>
        <taxon>Liliopsida</taxon>
        <taxon>Poales</taxon>
        <taxon>Poaceae</taxon>
        <taxon>PACMAD clade</taxon>
        <taxon>Panicoideae</taxon>
        <taxon>Panicodae</taxon>
        <taxon>Paniceae</taxon>
        <taxon>Anthephorinae</taxon>
        <taxon>Digitaria</taxon>
    </lineage>
</organism>
<dbReference type="PANTHER" id="PTHR48046">
    <property type="entry name" value="UDP-GLYCOSYLTRANSFERASE 72E1"/>
    <property type="match status" value="1"/>
</dbReference>
<evidence type="ECO:0008006" key="6">
    <source>
        <dbReference type="Google" id="ProtNLM"/>
    </source>
</evidence>
<evidence type="ECO:0000256" key="3">
    <source>
        <dbReference type="ARBA" id="ARBA00022679"/>
    </source>
</evidence>
<comment type="similarity">
    <text evidence="1">Belongs to the UDP-glycosyltransferase family.</text>
</comment>
<accession>A0A835AMR9</accession>
<name>A0A835AMR9_9POAL</name>
<gene>
    <name evidence="4" type="ORF">HU200_050578</name>
</gene>
<evidence type="ECO:0000256" key="1">
    <source>
        <dbReference type="ARBA" id="ARBA00009995"/>
    </source>
</evidence>
<dbReference type="InterPro" id="IPR035595">
    <property type="entry name" value="UDP_glycos_trans_CS"/>
</dbReference>
<dbReference type="GO" id="GO:0008194">
    <property type="term" value="F:UDP-glycosyltransferase activity"/>
    <property type="evidence" value="ECO:0007669"/>
    <property type="project" value="InterPro"/>
</dbReference>
<dbReference type="Pfam" id="PF00201">
    <property type="entry name" value="UDPGT"/>
    <property type="match status" value="1"/>
</dbReference>
<reference evidence="4" key="1">
    <citation type="submission" date="2020-07" db="EMBL/GenBank/DDBJ databases">
        <title>Genome sequence and genetic diversity analysis of an under-domesticated orphan crop, white fonio (Digitaria exilis).</title>
        <authorList>
            <person name="Bennetzen J.L."/>
            <person name="Chen S."/>
            <person name="Ma X."/>
            <person name="Wang X."/>
            <person name="Yssel A.E.J."/>
            <person name="Chaluvadi S.R."/>
            <person name="Johnson M."/>
            <person name="Gangashetty P."/>
            <person name="Hamidou F."/>
            <person name="Sanogo M.D."/>
            <person name="Zwaenepoel A."/>
            <person name="Wallace J."/>
            <person name="Van De Peer Y."/>
            <person name="Van Deynze A."/>
        </authorList>
    </citation>
    <scope>NUCLEOTIDE SEQUENCE</scope>
    <source>
        <tissue evidence="4">Leaves</tissue>
    </source>
</reference>
<dbReference type="AlphaFoldDB" id="A0A835AMR9"/>
<dbReference type="InterPro" id="IPR002213">
    <property type="entry name" value="UDP_glucos_trans"/>
</dbReference>
<keyword evidence="5" id="KW-1185">Reference proteome</keyword>
<evidence type="ECO:0000313" key="4">
    <source>
        <dbReference type="EMBL" id="KAF8670552.1"/>
    </source>
</evidence>
<keyword evidence="2" id="KW-0328">Glycosyltransferase</keyword>
<keyword evidence="3" id="KW-0808">Transferase</keyword>
<evidence type="ECO:0000256" key="2">
    <source>
        <dbReference type="ARBA" id="ARBA00022676"/>
    </source>
</evidence>
<dbReference type="EMBL" id="JACEFO010002254">
    <property type="protein sequence ID" value="KAF8670552.1"/>
    <property type="molecule type" value="Genomic_DNA"/>
</dbReference>
<evidence type="ECO:0000313" key="5">
    <source>
        <dbReference type="Proteomes" id="UP000636709"/>
    </source>
</evidence>
<dbReference type="Proteomes" id="UP000636709">
    <property type="component" value="Unassembled WGS sequence"/>
</dbReference>
<dbReference type="OrthoDB" id="5835829at2759"/>
<dbReference type="PROSITE" id="PS00375">
    <property type="entry name" value="UDPGT"/>
    <property type="match status" value="1"/>
</dbReference>
<protein>
    <recommendedName>
        <fullName evidence="6">UDP-glycosyltransferases domain-containing protein</fullName>
    </recommendedName>
</protein>
<dbReference type="SUPFAM" id="SSF53756">
    <property type="entry name" value="UDP-Glycosyltransferase/glycogen phosphorylase"/>
    <property type="match status" value="1"/>
</dbReference>